<dbReference type="Pfam" id="PF13276">
    <property type="entry name" value="HTH_21"/>
    <property type="match status" value="1"/>
</dbReference>
<accession>A0A4R5M2V6</accession>
<proteinExistence type="predicted"/>
<dbReference type="OrthoDB" id="5365969at2"/>
<organism evidence="3 4">
    <name type="scientific">Paraburkholderia silviterrae</name>
    <dbReference type="NCBI Taxonomy" id="2528715"/>
    <lineage>
        <taxon>Bacteria</taxon>
        <taxon>Pseudomonadati</taxon>
        <taxon>Pseudomonadota</taxon>
        <taxon>Betaproteobacteria</taxon>
        <taxon>Burkholderiales</taxon>
        <taxon>Burkholderiaceae</taxon>
        <taxon>Paraburkholderia</taxon>
    </lineage>
</organism>
<name>A0A4R5M2V6_9BURK</name>
<dbReference type="AlphaFoldDB" id="A0A4R5M2V6"/>
<keyword evidence="4" id="KW-1185">Reference proteome</keyword>
<gene>
    <name evidence="3" type="ORF">EYW47_28925</name>
</gene>
<reference evidence="3 4" key="1">
    <citation type="submission" date="2019-03" db="EMBL/GenBank/DDBJ databases">
        <title>Paraburkholderia sp. 4M-K11, isolated from subtropical forest soil.</title>
        <authorList>
            <person name="Gao Z.-H."/>
            <person name="Qiu L.-H."/>
        </authorList>
    </citation>
    <scope>NUCLEOTIDE SEQUENCE [LARGE SCALE GENOMIC DNA]</scope>
    <source>
        <strain evidence="3 4">4M-K11</strain>
    </source>
</reference>
<comment type="caution">
    <text evidence="3">The sequence shown here is derived from an EMBL/GenBank/DDBJ whole genome shotgun (WGS) entry which is preliminary data.</text>
</comment>
<evidence type="ECO:0000256" key="1">
    <source>
        <dbReference type="SAM" id="MobiDB-lite"/>
    </source>
</evidence>
<evidence type="ECO:0000313" key="4">
    <source>
        <dbReference type="Proteomes" id="UP000295722"/>
    </source>
</evidence>
<dbReference type="InterPro" id="IPR025948">
    <property type="entry name" value="HTH-like_dom"/>
</dbReference>
<evidence type="ECO:0000313" key="3">
    <source>
        <dbReference type="EMBL" id="TDG19913.1"/>
    </source>
</evidence>
<dbReference type="EMBL" id="SMRP01000019">
    <property type="protein sequence ID" value="TDG19913.1"/>
    <property type="molecule type" value="Genomic_DNA"/>
</dbReference>
<dbReference type="Proteomes" id="UP000295722">
    <property type="component" value="Unassembled WGS sequence"/>
</dbReference>
<feature type="region of interest" description="Disordered" evidence="1">
    <location>
        <begin position="1"/>
        <end position="26"/>
    </location>
</feature>
<protein>
    <submittedName>
        <fullName evidence="3">Transposase</fullName>
    </submittedName>
</protein>
<feature type="domain" description="HTH-like" evidence="2">
    <location>
        <begin position="47"/>
        <end position="101"/>
    </location>
</feature>
<sequence length="101" mass="10945">MPTDCAWPASHCRRSAARGPESAGQAHTNLVTAESLRAPSKRSCSDAQLLAHIRTLHASSRGTYGAPRIHVQLAHEGVHVRRKRVAGLTRLAGLHGVSRRR</sequence>
<evidence type="ECO:0000259" key="2">
    <source>
        <dbReference type="Pfam" id="PF13276"/>
    </source>
</evidence>